<evidence type="ECO:0000256" key="1">
    <source>
        <dbReference type="SAM" id="MobiDB-lite"/>
    </source>
</evidence>
<dbReference type="EMBL" id="OZ023708">
    <property type="protein sequence ID" value="CAK9880486.1"/>
    <property type="molecule type" value="Genomic_DNA"/>
</dbReference>
<dbReference type="Proteomes" id="UP001497522">
    <property type="component" value="Chromosome 7"/>
</dbReference>
<reference evidence="2" key="1">
    <citation type="submission" date="2024-03" db="EMBL/GenBank/DDBJ databases">
        <authorList>
            <consortium name="ELIXIR-Norway"/>
            <consortium name="Elixir Norway"/>
        </authorList>
    </citation>
    <scope>NUCLEOTIDE SEQUENCE</scope>
</reference>
<organism evidence="2 3">
    <name type="scientific">Sphagnum jensenii</name>
    <dbReference type="NCBI Taxonomy" id="128206"/>
    <lineage>
        <taxon>Eukaryota</taxon>
        <taxon>Viridiplantae</taxon>
        <taxon>Streptophyta</taxon>
        <taxon>Embryophyta</taxon>
        <taxon>Bryophyta</taxon>
        <taxon>Sphagnophytina</taxon>
        <taxon>Sphagnopsida</taxon>
        <taxon>Sphagnales</taxon>
        <taxon>Sphagnaceae</taxon>
        <taxon>Sphagnum</taxon>
    </lineage>
</organism>
<sequence length="549" mass="59389">MALDMTMNSGPLEHQHDMRIRSSPVNNNPALSRSSIKSVETRRLENHGVMVAATASRGSVQQHGGTSTWSRSPGITHSTTTALSKSSISVLQTRGGRPAVRTHALTVTAATSPGALQHAGEILSSTWSKPESMWHLVNLKTMKPVKNYEQLSRIMQNLGWSFYVTPQRDLWCTWGTCHQADVQHACLPYPDIGSATRAELNRFVRKLEYAGLVGILGVEAGELPAAASRLSEDIKAGNVQVSLTVKGTDRRIETFKDLAEALVGKGWRRVSDNHFYRFESSPVTPICHVISVIHLPLLRSFRQVCLEDLESIVRLTGSLFYLRFNNALTMDPATLSALQIHKKGVEGEEASSLDDVSGKKALIRDDLRLWSRITRMLKKYGTTINSNNSPSTLCIQLRPSHKSNGEEEATVKLQDVQSNKISGEELVGAAGSAGGGGGGGGGGEYFVDHVKGKKDVGTSAAARVAIATRHVWQSSSITSLVKKYSTITVRSSSSFCLQLTHHKNATAAGGGEEEANTLESNKTNGVGILGPSAEEAEEKLVNEEKKGSE</sequence>
<name>A0ABP1BVM2_9BRYO</name>
<keyword evidence="3" id="KW-1185">Reference proteome</keyword>
<gene>
    <name evidence="2" type="ORF">CSSPJE1EN2_LOCUS21885</name>
</gene>
<accession>A0ABP1BVM2</accession>
<feature type="compositionally biased region" description="Basic and acidic residues" evidence="1">
    <location>
        <begin position="538"/>
        <end position="549"/>
    </location>
</feature>
<proteinExistence type="predicted"/>
<evidence type="ECO:0000313" key="3">
    <source>
        <dbReference type="Proteomes" id="UP001497522"/>
    </source>
</evidence>
<protein>
    <submittedName>
        <fullName evidence="2">Uncharacterized protein</fullName>
    </submittedName>
</protein>
<feature type="region of interest" description="Disordered" evidence="1">
    <location>
        <begin position="56"/>
        <end position="80"/>
    </location>
</feature>
<evidence type="ECO:0000313" key="2">
    <source>
        <dbReference type="EMBL" id="CAK9880486.1"/>
    </source>
</evidence>
<feature type="region of interest" description="Disordered" evidence="1">
    <location>
        <begin position="507"/>
        <end position="549"/>
    </location>
</feature>